<proteinExistence type="predicted"/>
<comment type="caution">
    <text evidence="1">The sequence shown here is derived from an EMBL/GenBank/DDBJ whole genome shotgun (WGS) entry which is preliminary data.</text>
</comment>
<reference evidence="1" key="1">
    <citation type="journal article" date="2014" name="Front. Microbiol.">
        <title>High frequency of phylogenetically diverse reductive dehalogenase-homologous genes in deep subseafloor sedimentary metagenomes.</title>
        <authorList>
            <person name="Kawai M."/>
            <person name="Futagami T."/>
            <person name="Toyoda A."/>
            <person name="Takaki Y."/>
            <person name="Nishi S."/>
            <person name="Hori S."/>
            <person name="Arai W."/>
            <person name="Tsubouchi T."/>
            <person name="Morono Y."/>
            <person name="Uchiyama I."/>
            <person name="Ito T."/>
            <person name="Fujiyama A."/>
            <person name="Inagaki F."/>
            <person name="Takami H."/>
        </authorList>
    </citation>
    <scope>NUCLEOTIDE SEQUENCE</scope>
    <source>
        <strain evidence="1">Expedition CK06-06</strain>
    </source>
</reference>
<feature type="non-terminal residue" evidence="1">
    <location>
        <position position="1"/>
    </location>
</feature>
<sequence>EEIEAELAKQAKEREGKLTWKRVSMPLFDLRDPENKQTSGYITIRRAELLYSWWSKRDDFSLRQRMELNVKTGKTIPW</sequence>
<organism evidence="1">
    <name type="scientific">marine sediment metagenome</name>
    <dbReference type="NCBI Taxonomy" id="412755"/>
    <lineage>
        <taxon>unclassified sequences</taxon>
        <taxon>metagenomes</taxon>
        <taxon>ecological metagenomes</taxon>
    </lineage>
</organism>
<gene>
    <name evidence="1" type="ORF">S01H1_70608</name>
</gene>
<accession>X0YDI7</accession>
<protein>
    <submittedName>
        <fullName evidence="1">Uncharacterized protein</fullName>
    </submittedName>
</protein>
<name>X0YDI7_9ZZZZ</name>
<dbReference type="AlphaFoldDB" id="X0YDI7"/>
<evidence type="ECO:0000313" key="1">
    <source>
        <dbReference type="EMBL" id="GAG34881.1"/>
    </source>
</evidence>
<dbReference type="EMBL" id="BARS01046964">
    <property type="protein sequence ID" value="GAG34881.1"/>
    <property type="molecule type" value="Genomic_DNA"/>
</dbReference>